<dbReference type="Pfam" id="PF00057">
    <property type="entry name" value="Ldl_recept_a"/>
    <property type="match status" value="1"/>
</dbReference>
<accession>A0A834MB48</accession>
<dbReference type="CDD" id="cd00112">
    <property type="entry name" value="LDLa"/>
    <property type="match status" value="1"/>
</dbReference>
<dbReference type="EMBL" id="JAACXV010011106">
    <property type="protein sequence ID" value="KAF7275191.1"/>
    <property type="molecule type" value="Genomic_DNA"/>
</dbReference>
<protein>
    <submittedName>
        <fullName evidence="4">Uncharacterized protein</fullName>
    </submittedName>
</protein>
<proteinExistence type="predicted"/>
<evidence type="ECO:0000256" key="1">
    <source>
        <dbReference type="ARBA" id="ARBA00023157"/>
    </source>
</evidence>
<dbReference type="SUPFAM" id="SSF57424">
    <property type="entry name" value="LDL receptor-like module"/>
    <property type="match status" value="1"/>
</dbReference>
<dbReference type="OrthoDB" id="10037294at2759"/>
<dbReference type="PANTHER" id="PTHR46876:SF1">
    <property type="entry name" value="LOW-DENSITY LIPOPROTEIN RECEPTOR-RELATED PROTEIN 11"/>
    <property type="match status" value="1"/>
</dbReference>
<dbReference type="PROSITE" id="PS01209">
    <property type="entry name" value="LDLRA_1"/>
    <property type="match status" value="1"/>
</dbReference>
<evidence type="ECO:0000313" key="4">
    <source>
        <dbReference type="EMBL" id="KAF7275191.1"/>
    </source>
</evidence>
<dbReference type="PANTHER" id="PTHR46876">
    <property type="entry name" value="LOW-DENSITY LIPOPROTEIN RECEPTOR-RELATED PROTEIN 11"/>
    <property type="match status" value="1"/>
</dbReference>
<comment type="caution">
    <text evidence="2">Lacks conserved residue(s) required for the propagation of feature annotation.</text>
</comment>
<dbReference type="InterPro" id="IPR036055">
    <property type="entry name" value="LDL_receptor-like_sf"/>
</dbReference>
<evidence type="ECO:0000256" key="2">
    <source>
        <dbReference type="PROSITE-ProRule" id="PRU00124"/>
    </source>
</evidence>
<evidence type="ECO:0000313" key="5">
    <source>
        <dbReference type="Proteomes" id="UP000625711"/>
    </source>
</evidence>
<evidence type="ECO:0000256" key="3">
    <source>
        <dbReference type="SAM" id="MobiDB-lite"/>
    </source>
</evidence>
<comment type="caution">
    <text evidence="4">The sequence shown here is derived from an EMBL/GenBank/DDBJ whole genome shotgun (WGS) entry which is preliminary data.</text>
</comment>
<reference evidence="4" key="1">
    <citation type="submission" date="2020-08" db="EMBL/GenBank/DDBJ databases">
        <title>Genome sequencing and assembly of the red palm weevil Rhynchophorus ferrugineus.</title>
        <authorList>
            <person name="Dias G.B."/>
            <person name="Bergman C.M."/>
            <person name="Manee M."/>
        </authorList>
    </citation>
    <scope>NUCLEOTIDE SEQUENCE</scope>
    <source>
        <strain evidence="4">AA-2017</strain>
        <tissue evidence="4">Whole larva</tissue>
    </source>
</reference>
<dbReference type="Proteomes" id="UP000625711">
    <property type="component" value="Unassembled WGS sequence"/>
</dbReference>
<organism evidence="4 5">
    <name type="scientific">Rhynchophorus ferrugineus</name>
    <name type="common">Red palm weevil</name>
    <name type="synonym">Curculio ferrugineus</name>
    <dbReference type="NCBI Taxonomy" id="354439"/>
    <lineage>
        <taxon>Eukaryota</taxon>
        <taxon>Metazoa</taxon>
        <taxon>Ecdysozoa</taxon>
        <taxon>Arthropoda</taxon>
        <taxon>Hexapoda</taxon>
        <taxon>Insecta</taxon>
        <taxon>Pterygota</taxon>
        <taxon>Neoptera</taxon>
        <taxon>Endopterygota</taxon>
        <taxon>Coleoptera</taxon>
        <taxon>Polyphaga</taxon>
        <taxon>Cucujiformia</taxon>
        <taxon>Curculionidae</taxon>
        <taxon>Dryophthorinae</taxon>
        <taxon>Rhynchophorus</taxon>
    </lineage>
</organism>
<keyword evidence="5" id="KW-1185">Reference proteome</keyword>
<gene>
    <name evidence="4" type="ORF">GWI33_012098</name>
</gene>
<name>A0A834MB48_RHYFE</name>
<dbReference type="PROSITE" id="PS50068">
    <property type="entry name" value="LDLRA_2"/>
    <property type="match status" value="1"/>
</dbReference>
<dbReference type="SMART" id="SM00192">
    <property type="entry name" value="LDLa"/>
    <property type="match status" value="1"/>
</dbReference>
<feature type="compositionally biased region" description="Pro residues" evidence="3">
    <location>
        <begin position="60"/>
        <end position="78"/>
    </location>
</feature>
<dbReference type="AlphaFoldDB" id="A0A834MB48"/>
<feature type="non-terminal residue" evidence="4">
    <location>
        <position position="93"/>
    </location>
</feature>
<dbReference type="InterPro" id="IPR023415">
    <property type="entry name" value="LDLR_class-A_CS"/>
</dbReference>
<keyword evidence="1" id="KW-1015">Disulfide bond</keyword>
<sequence length="93" mass="9684">RKCSRYQFECRSTGECIAIYNACDGIPQCADGSDEGHELGCPAPEAVASAAAAAAVAQVSPPPPTRKAVQPPAPPPQPNTQQYGREGELVSVF</sequence>
<feature type="region of interest" description="Disordered" evidence="3">
    <location>
        <begin position="54"/>
        <end position="93"/>
    </location>
</feature>
<dbReference type="Gene3D" id="4.10.400.10">
    <property type="entry name" value="Low-density Lipoprotein Receptor"/>
    <property type="match status" value="1"/>
</dbReference>
<dbReference type="InterPro" id="IPR002172">
    <property type="entry name" value="LDrepeatLR_classA_rpt"/>
</dbReference>